<organism evidence="2">
    <name type="scientific">Oikopleura dioica</name>
    <name type="common">Tunicate</name>
    <dbReference type="NCBI Taxonomy" id="34765"/>
    <lineage>
        <taxon>Eukaryota</taxon>
        <taxon>Metazoa</taxon>
        <taxon>Chordata</taxon>
        <taxon>Tunicata</taxon>
        <taxon>Appendicularia</taxon>
        <taxon>Copelata</taxon>
        <taxon>Oikopleuridae</taxon>
        <taxon>Oikopleura</taxon>
    </lineage>
</organism>
<feature type="domain" description="J" evidence="1">
    <location>
        <begin position="9"/>
        <end position="70"/>
    </location>
</feature>
<evidence type="ECO:0000259" key="1">
    <source>
        <dbReference type="PROSITE" id="PS50076"/>
    </source>
</evidence>
<dbReference type="InterPro" id="IPR036869">
    <property type="entry name" value="J_dom_sf"/>
</dbReference>
<reference evidence="2" key="1">
    <citation type="journal article" date="2010" name="Science">
        <title>Plasticity of animal genome architecture unmasked by rapid evolution of a pelagic tunicate.</title>
        <authorList>
            <person name="Denoeud F."/>
            <person name="Henriet S."/>
            <person name="Mungpakdee S."/>
            <person name="Aury J.M."/>
            <person name="Da Silva C."/>
            <person name="Brinkmann H."/>
            <person name="Mikhaleva J."/>
            <person name="Olsen L.C."/>
            <person name="Jubin C."/>
            <person name="Canestro C."/>
            <person name="Bouquet J.M."/>
            <person name="Danks G."/>
            <person name="Poulain J."/>
            <person name="Campsteijn C."/>
            <person name="Adamski M."/>
            <person name="Cross I."/>
            <person name="Yadetie F."/>
            <person name="Muffato M."/>
            <person name="Louis A."/>
            <person name="Butcher S."/>
            <person name="Tsagkogeorga G."/>
            <person name="Konrad A."/>
            <person name="Singh S."/>
            <person name="Jensen M.F."/>
            <person name="Cong E.H."/>
            <person name="Eikeseth-Otteraa H."/>
            <person name="Noel B."/>
            <person name="Anthouard V."/>
            <person name="Porcel B.M."/>
            <person name="Kachouri-Lafond R."/>
            <person name="Nishino A."/>
            <person name="Ugolini M."/>
            <person name="Chourrout P."/>
            <person name="Nishida H."/>
            <person name="Aasland R."/>
            <person name="Huzurbazar S."/>
            <person name="Westhof E."/>
            <person name="Delsuc F."/>
            <person name="Lehrach H."/>
            <person name="Reinhardt R."/>
            <person name="Weissenbach J."/>
            <person name="Roy S.W."/>
            <person name="Artiguenave F."/>
            <person name="Postlethwait J.H."/>
            <person name="Manak J.R."/>
            <person name="Thompson E.M."/>
            <person name="Jaillon O."/>
            <person name="Du Pasquier L."/>
            <person name="Boudinot P."/>
            <person name="Liberles D.A."/>
            <person name="Volff J.N."/>
            <person name="Philippe H."/>
            <person name="Lenhard B."/>
            <person name="Roest Crollius H."/>
            <person name="Wincker P."/>
            <person name="Chourrout D."/>
        </authorList>
    </citation>
    <scope>NUCLEOTIDE SEQUENCE [LARGE SCALE GENOMIC DNA]</scope>
</reference>
<dbReference type="Pfam" id="PF00226">
    <property type="entry name" value="DnaJ"/>
    <property type="match status" value="1"/>
</dbReference>
<dbReference type="InterPro" id="IPR001623">
    <property type="entry name" value="DnaJ_domain"/>
</dbReference>
<accession>E4Y284</accession>
<sequence length="161" mass="19192">RAKLFKEENLYKILEVPRFATAEEVKRQYRHLVKIHHPDRGGDEELFLKINEAYKVLNDPEQRKDYNMKKRDKEEKRIYVDSKSKEELRHMKLSEMMEKTELSYRHRSFDGFNLILGLGMPKPVAPLFSKMVPIVFLADIGEENFKLKTKKLITTFVQNYA</sequence>
<dbReference type="OrthoDB" id="552049at2759"/>
<name>E4Y284_OIKDI</name>
<dbReference type="EMBL" id="FN653783">
    <property type="protein sequence ID" value="CBY15978.1"/>
    <property type="molecule type" value="Genomic_DNA"/>
</dbReference>
<evidence type="ECO:0000313" key="3">
    <source>
        <dbReference type="Proteomes" id="UP000001307"/>
    </source>
</evidence>
<dbReference type="InParanoid" id="E4Y284"/>
<gene>
    <name evidence="2" type="ORF">GSOID_T00016275001</name>
</gene>
<proteinExistence type="predicted"/>
<keyword evidence="3" id="KW-1185">Reference proteome</keyword>
<dbReference type="SMART" id="SM00271">
    <property type="entry name" value="DnaJ"/>
    <property type="match status" value="1"/>
</dbReference>
<dbReference type="Proteomes" id="UP000001307">
    <property type="component" value="Unassembled WGS sequence"/>
</dbReference>
<dbReference type="PRINTS" id="PR00625">
    <property type="entry name" value="JDOMAIN"/>
</dbReference>
<dbReference type="CDD" id="cd06257">
    <property type="entry name" value="DnaJ"/>
    <property type="match status" value="1"/>
</dbReference>
<dbReference type="SUPFAM" id="SSF46565">
    <property type="entry name" value="Chaperone J-domain"/>
    <property type="match status" value="1"/>
</dbReference>
<dbReference type="AlphaFoldDB" id="E4Y284"/>
<protein>
    <recommendedName>
        <fullName evidence="1">J domain-containing protein</fullName>
    </recommendedName>
</protein>
<dbReference type="InterPro" id="IPR050817">
    <property type="entry name" value="DjlA_DnaK_co-chaperone"/>
</dbReference>
<dbReference type="PANTHER" id="PTHR24074">
    <property type="entry name" value="CO-CHAPERONE PROTEIN DJLA"/>
    <property type="match status" value="1"/>
</dbReference>
<evidence type="ECO:0000313" key="2">
    <source>
        <dbReference type="EMBL" id="CBY15978.1"/>
    </source>
</evidence>
<dbReference type="PROSITE" id="PS50076">
    <property type="entry name" value="DNAJ_2"/>
    <property type="match status" value="1"/>
</dbReference>
<dbReference type="Gene3D" id="1.10.287.110">
    <property type="entry name" value="DnaJ domain"/>
    <property type="match status" value="1"/>
</dbReference>
<feature type="non-terminal residue" evidence="2">
    <location>
        <position position="1"/>
    </location>
</feature>